<reference evidence="8 9" key="1">
    <citation type="submission" date="2019-08" db="EMBL/GenBank/DDBJ databases">
        <authorList>
            <person name="Seo Y.L."/>
        </authorList>
    </citation>
    <scope>NUCLEOTIDE SEQUENCE [LARGE SCALE GENOMIC DNA]</scope>
    <source>
        <strain evidence="8 9">MaA-C15</strain>
    </source>
</reference>
<dbReference type="Pfam" id="PF02814">
    <property type="entry name" value="UreE_N"/>
    <property type="match status" value="1"/>
</dbReference>
<dbReference type="Pfam" id="PF05194">
    <property type="entry name" value="UreE_C"/>
    <property type="match status" value="1"/>
</dbReference>
<feature type="compositionally biased region" description="Basic and acidic residues" evidence="6">
    <location>
        <begin position="168"/>
        <end position="181"/>
    </location>
</feature>
<evidence type="ECO:0000259" key="7">
    <source>
        <dbReference type="SMART" id="SM00988"/>
    </source>
</evidence>
<accession>A0A5D4H0P7</accession>
<proteinExistence type="inferred from homology"/>
<evidence type="ECO:0000256" key="1">
    <source>
        <dbReference type="ARBA" id="ARBA00004496"/>
    </source>
</evidence>
<keyword evidence="9" id="KW-1185">Reference proteome</keyword>
<evidence type="ECO:0000256" key="6">
    <source>
        <dbReference type="SAM" id="MobiDB-lite"/>
    </source>
</evidence>
<keyword evidence="2 5" id="KW-0963">Cytoplasm</keyword>
<feature type="domain" description="UreE urease accessory N-terminal" evidence="7">
    <location>
        <begin position="14"/>
        <end position="80"/>
    </location>
</feature>
<comment type="subcellular location">
    <subcellularLocation>
        <location evidence="1 5">Cytoplasm</location>
    </subcellularLocation>
</comment>
<dbReference type="GO" id="GO:0065003">
    <property type="term" value="P:protein-containing complex assembly"/>
    <property type="evidence" value="ECO:0007669"/>
    <property type="project" value="InterPro"/>
</dbReference>
<keyword evidence="4 5" id="KW-0143">Chaperone</keyword>
<evidence type="ECO:0000256" key="4">
    <source>
        <dbReference type="ARBA" id="ARBA00023186"/>
    </source>
</evidence>
<dbReference type="SUPFAM" id="SSF69737">
    <property type="entry name" value="Urease metallochaperone UreE, C-terminal domain"/>
    <property type="match status" value="1"/>
</dbReference>
<feature type="compositionally biased region" description="Basic residues" evidence="6">
    <location>
        <begin position="158"/>
        <end position="167"/>
    </location>
</feature>
<dbReference type="SMART" id="SM00988">
    <property type="entry name" value="UreE_N"/>
    <property type="match status" value="1"/>
</dbReference>
<dbReference type="InterPro" id="IPR007864">
    <property type="entry name" value="UreE_C_dom"/>
</dbReference>
<name>A0A5D4H0P7_9HYPH</name>
<dbReference type="NCBIfam" id="NF009760">
    <property type="entry name" value="PRK13261.2-6"/>
    <property type="match status" value="1"/>
</dbReference>
<evidence type="ECO:0000313" key="9">
    <source>
        <dbReference type="Proteomes" id="UP000323258"/>
    </source>
</evidence>
<protein>
    <recommendedName>
        <fullName evidence="5">Urease accessory protein UreE</fullName>
    </recommendedName>
</protein>
<dbReference type="AlphaFoldDB" id="A0A5D4H0P7"/>
<dbReference type="HAMAP" id="MF_00822">
    <property type="entry name" value="UreE"/>
    <property type="match status" value="1"/>
</dbReference>
<comment type="similarity">
    <text evidence="5">Belongs to the UreE family.</text>
</comment>
<dbReference type="GO" id="GO:0005737">
    <property type="term" value="C:cytoplasm"/>
    <property type="evidence" value="ECO:0007669"/>
    <property type="project" value="UniProtKB-SubCell"/>
</dbReference>
<dbReference type="GO" id="GO:0016151">
    <property type="term" value="F:nickel cation binding"/>
    <property type="evidence" value="ECO:0007669"/>
    <property type="project" value="UniProtKB-UniRule"/>
</dbReference>
<feature type="region of interest" description="Disordered" evidence="6">
    <location>
        <begin position="155"/>
        <end position="194"/>
    </location>
</feature>
<dbReference type="EMBL" id="VSZS01000060">
    <property type="protein sequence ID" value="TYR33095.1"/>
    <property type="molecule type" value="Genomic_DNA"/>
</dbReference>
<dbReference type="Proteomes" id="UP000323258">
    <property type="component" value="Unassembled WGS sequence"/>
</dbReference>
<dbReference type="GO" id="GO:0019627">
    <property type="term" value="P:urea metabolic process"/>
    <property type="evidence" value="ECO:0007669"/>
    <property type="project" value="InterPro"/>
</dbReference>
<gene>
    <name evidence="5 8" type="primary">ureE</name>
    <name evidence="8" type="ORF">FY036_08530</name>
</gene>
<evidence type="ECO:0000313" key="8">
    <source>
        <dbReference type="EMBL" id="TYR33095.1"/>
    </source>
</evidence>
<evidence type="ECO:0000256" key="3">
    <source>
        <dbReference type="ARBA" id="ARBA00022596"/>
    </source>
</evidence>
<comment type="caution">
    <text evidence="8">The sequence shown here is derived from an EMBL/GenBank/DDBJ whole genome shotgun (WGS) entry which is preliminary data.</text>
</comment>
<dbReference type="CDD" id="cd00571">
    <property type="entry name" value="UreE"/>
    <property type="match status" value="1"/>
</dbReference>
<dbReference type="InterPro" id="IPR004029">
    <property type="entry name" value="UreE_N"/>
</dbReference>
<evidence type="ECO:0000256" key="2">
    <source>
        <dbReference type="ARBA" id="ARBA00022490"/>
    </source>
</evidence>
<dbReference type="RefSeq" id="WP_148914295.1">
    <property type="nucleotide sequence ID" value="NZ_VSZS01000060.1"/>
</dbReference>
<dbReference type="Gene3D" id="3.30.70.790">
    <property type="entry name" value="UreE, C-terminal domain"/>
    <property type="match status" value="1"/>
</dbReference>
<dbReference type="GO" id="GO:0051082">
    <property type="term" value="F:unfolded protein binding"/>
    <property type="evidence" value="ECO:0007669"/>
    <property type="project" value="UniProtKB-UniRule"/>
</dbReference>
<dbReference type="InterPro" id="IPR036118">
    <property type="entry name" value="UreE_N_sf"/>
</dbReference>
<organism evidence="8 9">
    <name type="scientific">Neoaquamicrobium microcysteis</name>
    <dbReference type="NCBI Taxonomy" id="2682781"/>
    <lineage>
        <taxon>Bacteria</taxon>
        <taxon>Pseudomonadati</taxon>
        <taxon>Pseudomonadota</taxon>
        <taxon>Alphaproteobacteria</taxon>
        <taxon>Hyphomicrobiales</taxon>
        <taxon>Phyllobacteriaceae</taxon>
        <taxon>Neoaquamicrobium</taxon>
    </lineage>
</organism>
<dbReference type="GO" id="GO:0006457">
    <property type="term" value="P:protein folding"/>
    <property type="evidence" value="ECO:0007669"/>
    <property type="project" value="InterPro"/>
</dbReference>
<evidence type="ECO:0000256" key="5">
    <source>
        <dbReference type="HAMAP-Rule" id="MF_00822"/>
    </source>
</evidence>
<dbReference type="OrthoDB" id="9802215at2"/>
<dbReference type="InterPro" id="IPR012406">
    <property type="entry name" value="UreE"/>
</dbReference>
<keyword evidence="3 5" id="KW-0533">Nickel</keyword>
<reference evidence="8 9" key="2">
    <citation type="submission" date="2019-09" db="EMBL/GenBank/DDBJ databases">
        <title>Mesorhizobium sp. MaA-C15 isolated from Microcystis aeruginosa.</title>
        <authorList>
            <person name="Jeong S.E."/>
            <person name="Jin H.M."/>
            <person name="Jeon C.O."/>
        </authorList>
    </citation>
    <scope>NUCLEOTIDE SEQUENCE [LARGE SCALE GENOMIC DNA]</scope>
    <source>
        <strain evidence="8 9">MaA-C15</strain>
    </source>
</reference>
<sequence length="194" mass="21382">MKLEMNQDFTKLPRAGSFLRAAEATDGPSPFDVTMLAHDERHLRRKVLELAQGEKVLVDLPEPTALEDGDVLVLDDGRRAGIVAAKEEVYEILARDPLHLSELCWHIGNRHLAAQIETGRILILRDHVIKAMLEGLGASVKEIVAPFVPVRGAYSGHGHAHGHGHHHGDHEHGHGEPDKFGRMPGDPHYGHNHA</sequence>
<comment type="function">
    <text evidence="5">Involved in urease metallocenter assembly. Binds nickel. Probably functions as a nickel donor during metallocenter assembly.</text>
</comment>
<dbReference type="SUPFAM" id="SSF69287">
    <property type="entry name" value="Urease metallochaperone UreE, N-terminal domain"/>
    <property type="match status" value="1"/>
</dbReference>
<dbReference type="Gene3D" id="2.60.260.20">
    <property type="entry name" value="Urease metallochaperone UreE, N-terminal domain"/>
    <property type="match status" value="1"/>
</dbReference>